<organism evidence="1">
    <name type="scientific">marine sediment metagenome</name>
    <dbReference type="NCBI Taxonomy" id="412755"/>
    <lineage>
        <taxon>unclassified sequences</taxon>
        <taxon>metagenomes</taxon>
        <taxon>ecological metagenomes</taxon>
    </lineage>
</organism>
<feature type="non-terminal residue" evidence="1">
    <location>
        <position position="56"/>
    </location>
</feature>
<protein>
    <submittedName>
        <fullName evidence="1">Uncharacterized protein</fullName>
    </submittedName>
</protein>
<sequence>MSNRLLTGKVLLLLVMIVVLIGGAAASGCARTGAVPKGWSGVTIADGTLFLGSMEG</sequence>
<name>X1MTA1_9ZZZZ</name>
<accession>X1MTA1</accession>
<gene>
    <name evidence="1" type="ORF">S06H3_12710</name>
</gene>
<dbReference type="PROSITE" id="PS51257">
    <property type="entry name" value="PROKAR_LIPOPROTEIN"/>
    <property type="match status" value="1"/>
</dbReference>
<reference evidence="1" key="1">
    <citation type="journal article" date="2014" name="Front. Microbiol.">
        <title>High frequency of phylogenetically diverse reductive dehalogenase-homologous genes in deep subseafloor sedimentary metagenomes.</title>
        <authorList>
            <person name="Kawai M."/>
            <person name="Futagami T."/>
            <person name="Toyoda A."/>
            <person name="Takaki Y."/>
            <person name="Nishi S."/>
            <person name="Hori S."/>
            <person name="Arai W."/>
            <person name="Tsubouchi T."/>
            <person name="Morono Y."/>
            <person name="Uchiyama I."/>
            <person name="Ito T."/>
            <person name="Fujiyama A."/>
            <person name="Inagaki F."/>
            <person name="Takami H."/>
        </authorList>
    </citation>
    <scope>NUCLEOTIDE SEQUENCE</scope>
    <source>
        <strain evidence="1">Expedition CK06-06</strain>
    </source>
</reference>
<proteinExistence type="predicted"/>
<comment type="caution">
    <text evidence="1">The sequence shown here is derived from an EMBL/GenBank/DDBJ whole genome shotgun (WGS) entry which is preliminary data.</text>
</comment>
<dbReference type="AlphaFoldDB" id="X1MTA1"/>
<evidence type="ECO:0000313" key="1">
    <source>
        <dbReference type="EMBL" id="GAI09624.1"/>
    </source>
</evidence>
<dbReference type="EMBL" id="BARV01006209">
    <property type="protein sequence ID" value="GAI09624.1"/>
    <property type="molecule type" value="Genomic_DNA"/>
</dbReference>